<sequence>MEVWDMIQIRAKEGGGAGAGGNNREGGLWEDRKKERLPTFILQDTDRMSAASRVGPFPPVIVCLFFISGCSPLPTASQVAGTNPMGPPRPHGFSIEALRLSTEDYDQFDDTTTTLVPERGLPDVVSPQRCNYDPCLEGQVSCSVLRASTKCLCPGHTLHNQAPEAPDLRSVSWNGSDVVIQWCAPYSYVTTYLVTVGGQQRQIFGKEKRSGGLGIVETIAEVCVVAENESGSSPGSCMMYHPRDSSLPLKAGLTGGALGFLLLLLLAVLLWRHKRQRKQEASISMRDTADTQ</sequence>
<organism evidence="2 3">
    <name type="scientific">Pleuronectes platessa</name>
    <name type="common">European plaice</name>
    <dbReference type="NCBI Taxonomy" id="8262"/>
    <lineage>
        <taxon>Eukaryota</taxon>
        <taxon>Metazoa</taxon>
        <taxon>Chordata</taxon>
        <taxon>Craniata</taxon>
        <taxon>Vertebrata</taxon>
        <taxon>Euteleostomi</taxon>
        <taxon>Actinopterygii</taxon>
        <taxon>Neopterygii</taxon>
        <taxon>Teleostei</taxon>
        <taxon>Neoteleostei</taxon>
        <taxon>Acanthomorphata</taxon>
        <taxon>Carangaria</taxon>
        <taxon>Pleuronectiformes</taxon>
        <taxon>Pleuronectoidei</taxon>
        <taxon>Pleuronectidae</taxon>
        <taxon>Pleuronectes</taxon>
    </lineage>
</organism>
<reference evidence="2" key="1">
    <citation type="submission" date="2020-03" db="EMBL/GenBank/DDBJ databases">
        <authorList>
            <person name="Weist P."/>
        </authorList>
    </citation>
    <scope>NUCLEOTIDE SEQUENCE</scope>
</reference>
<name>A0A9N7TYG0_PLEPL</name>
<dbReference type="InterPro" id="IPR020008">
    <property type="entry name" value="GlyGly_CTERM"/>
</dbReference>
<dbReference type="Proteomes" id="UP001153269">
    <property type="component" value="Unassembled WGS sequence"/>
</dbReference>
<dbReference type="NCBIfam" id="TIGR03501">
    <property type="entry name" value="GlyGly_CTERM"/>
    <property type="match status" value="1"/>
</dbReference>
<protein>
    <recommendedName>
        <fullName evidence="4">LRRN4 C-terminal-like protein</fullName>
    </recommendedName>
</protein>
<evidence type="ECO:0000256" key="1">
    <source>
        <dbReference type="SAM" id="Phobius"/>
    </source>
</evidence>
<gene>
    <name evidence="2" type="ORF">PLEPLA_LOCUS7819</name>
</gene>
<evidence type="ECO:0000313" key="2">
    <source>
        <dbReference type="EMBL" id="CAB1419968.1"/>
    </source>
</evidence>
<keyword evidence="1" id="KW-0812">Transmembrane</keyword>
<dbReference type="AlphaFoldDB" id="A0A9N7TYG0"/>
<dbReference type="EMBL" id="CADEAL010000424">
    <property type="protein sequence ID" value="CAB1419968.1"/>
    <property type="molecule type" value="Genomic_DNA"/>
</dbReference>
<evidence type="ECO:0008006" key="4">
    <source>
        <dbReference type="Google" id="ProtNLM"/>
    </source>
</evidence>
<keyword evidence="1" id="KW-1133">Transmembrane helix</keyword>
<evidence type="ECO:0000313" key="3">
    <source>
        <dbReference type="Proteomes" id="UP001153269"/>
    </source>
</evidence>
<comment type="caution">
    <text evidence="2">The sequence shown here is derived from an EMBL/GenBank/DDBJ whole genome shotgun (WGS) entry which is preliminary data.</text>
</comment>
<keyword evidence="1" id="KW-0472">Membrane</keyword>
<proteinExistence type="predicted"/>
<accession>A0A9N7TYG0</accession>
<feature type="transmembrane region" description="Helical" evidence="1">
    <location>
        <begin position="251"/>
        <end position="271"/>
    </location>
</feature>
<keyword evidence="3" id="KW-1185">Reference proteome</keyword>